<keyword evidence="3 5" id="KW-0777">Teichoic acid biosynthesis</keyword>
<keyword evidence="7" id="KW-1185">Reference proteome</keyword>
<comment type="caution">
    <text evidence="6">The sequence shown here is derived from an EMBL/GenBank/DDBJ whole genome shotgun (WGS) entry which is preliminary data.</text>
</comment>
<evidence type="ECO:0000256" key="4">
    <source>
        <dbReference type="ARBA" id="ARBA00023316"/>
    </source>
</evidence>
<dbReference type="PATRIC" id="fig|217031.6.peg.4570"/>
<dbReference type="HAMAP" id="MF_02070">
    <property type="entry name" value="TagA_TarA"/>
    <property type="match status" value="1"/>
</dbReference>
<name>A0A177ZI87_9BACI</name>
<evidence type="ECO:0000256" key="5">
    <source>
        <dbReference type="HAMAP-Rule" id="MF_02070"/>
    </source>
</evidence>
<organism evidence="6 7">
    <name type="scientific">Lederbergia galactosidilytica</name>
    <dbReference type="NCBI Taxonomy" id="217031"/>
    <lineage>
        <taxon>Bacteria</taxon>
        <taxon>Bacillati</taxon>
        <taxon>Bacillota</taxon>
        <taxon>Bacilli</taxon>
        <taxon>Bacillales</taxon>
        <taxon>Bacillaceae</taxon>
        <taxon>Lederbergia</taxon>
    </lineage>
</organism>
<dbReference type="GO" id="GO:0047244">
    <property type="term" value="F:N-acetylglucosaminyldiphosphoundecaprenol N-acetyl-beta-D-mannosaminyltransferase activity"/>
    <property type="evidence" value="ECO:0007669"/>
    <property type="project" value="UniProtKB-UniRule"/>
</dbReference>
<dbReference type="Pfam" id="PF03808">
    <property type="entry name" value="Glyco_tran_WecG"/>
    <property type="match status" value="1"/>
</dbReference>
<dbReference type="GO" id="GO:0071555">
    <property type="term" value="P:cell wall organization"/>
    <property type="evidence" value="ECO:0007669"/>
    <property type="project" value="UniProtKB-KW"/>
</dbReference>
<dbReference type="CDD" id="cd06533">
    <property type="entry name" value="Glyco_transf_WecG_TagA"/>
    <property type="match status" value="1"/>
</dbReference>
<proteinExistence type="inferred from homology"/>
<gene>
    <name evidence="6" type="ORF">ABB05_21030</name>
</gene>
<dbReference type="InterPro" id="IPR004629">
    <property type="entry name" value="WecG_TagA_CpsF"/>
</dbReference>
<dbReference type="InterPro" id="IPR034714">
    <property type="entry name" value="TagA_TarA"/>
</dbReference>
<comment type="similarity">
    <text evidence="5">Belongs to the glycosyltransferase 26 family. TagA/TarA subfamily.</text>
</comment>
<dbReference type="EMBL" id="LDJR01000060">
    <property type="protein sequence ID" value="OAK67677.1"/>
    <property type="molecule type" value="Genomic_DNA"/>
</dbReference>
<evidence type="ECO:0000313" key="6">
    <source>
        <dbReference type="EMBL" id="OAK67677.1"/>
    </source>
</evidence>
<dbReference type="AlphaFoldDB" id="A0A177ZI87"/>
<keyword evidence="1 5" id="KW-0328">Glycosyltransferase</keyword>
<dbReference type="Proteomes" id="UP000077881">
    <property type="component" value="Unassembled WGS sequence"/>
</dbReference>
<evidence type="ECO:0000256" key="2">
    <source>
        <dbReference type="ARBA" id="ARBA00022679"/>
    </source>
</evidence>
<keyword evidence="2 5" id="KW-0808">Transferase</keyword>
<comment type="pathway">
    <text evidence="5">Cell wall biogenesis; teichoic acid biosynthesis.</text>
</comment>
<dbReference type="UniPathway" id="UPA00632"/>
<dbReference type="EC" id="2.4.1.187" evidence="5"/>
<comment type="catalytic activity">
    <reaction evidence="5">
        <text>UDP-N-acetyl-alpha-D-mannosamine + N-acetyl-alpha-D-glucosaminyl-di-trans,octa-cis-undecaprenyl diphosphate = N-acetyl-beta-D-mannosaminyl-(1-&gt;4)-N-acetyl-alpha-D-glucosaminyl di-trans,octa-cis-undecaprenyl diphosphate + UDP + H(+)</text>
        <dbReference type="Rhea" id="RHEA:16053"/>
        <dbReference type="ChEBI" id="CHEBI:15378"/>
        <dbReference type="ChEBI" id="CHEBI:58223"/>
        <dbReference type="ChEBI" id="CHEBI:62959"/>
        <dbReference type="ChEBI" id="CHEBI:68623"/>
        <dbReference type="ChEBI" id="CHEBI:132210"/>
        <dbReference type="EC" id="2.4.1.187"/>
    </reaction>
</comment>
<dbReference type="NCBIfam" id="TIGR00696">
    <property type="entry name" value="wecG_tagA_cpsF"/>
    <property type="match status" value="1"/>
</dbReference>
<evidence type="ECO:0000256" key="3">
    <source>
        <dbReference type="ARBA" id="ARBA00022944"/>
    </source>
</evidence>
<sequence length="244" mass="28442">MLNKVDILGVEFDYTTQQEILSILQEKIKRNKKAFIVTANPEIVMYANKDPQYMHILQFANHIIADGIGVILGSKIVRKPLPERIAGFDLMVELLSIANQEGLRVFFLGAKEQTLEQMIPKIKRDYPKLVIAGYHHGFFKGQEHKVNEMVKEAKADLVFVALGFPKQEEWIQKNLDSFEKGIFMGIGGSFDILAGTMKRAPAFWRKLNLEWLHRLIQQPSRWKRMLVLPIFVKKMFQYRRKRLR</sequence>
<protein>
    <recommendedName>
        <fullName evidence="5">N-acetylglucosaminyldiphosphoundecaprenol N-acetyl-beta-D-mannosaminyltransferase</fullName>
        <ecNumber evidence="5">2.4.1.187</ecNumber>
    </recommendedName>
    <alternativeName>
        <fullName evidence="5">N-acetylmannosaminyltransferase</fullName>
    </alternativeName>
    <alternativeName>
        <fullName evidence="5">UDP-N-acetylmannosamine transferase</fullName>
    </alternativeName>
    <alternativeName>
        <fullName evidence="5">UDP-N-acetylmannosamine:N-acetylglucosaminyl pyrophosphorylundecaprenol N-acetylmannosaminyltransferase</fullName>
    </alternativeName>
</protein>
<dbReference type="STRING" id="217031.ABB05_21030"/>
<evidence type="ECO:0000313" key="7">
    <source>
        <dbReference type="Proteomes" id="UP000077881"/>
    </source>
</evidence>
<dbReference type="PANTHER" id="PTHR34136:SF1">
    <property type="entry name" value="UDP-N-ACETYL-D-MANNOSAMINURONIC ACID TRANSFERASE"/>
    <property type="match status" value="1"/>
</dbReference>
<evidence type="ECO:0000256" key="1">
    <source>
        <dbReference type="ARBA" id="ARBA00022676"/>
    </source>
</evidence>
<keyword evidence="4 5" id="KW-0961">Cell wall biogenesis/degradation</keyword>
<comment type="function">
    <text evidence="5">Catalyzes the conversion of GlcNAc-PP-undecaprenol into ManNAc-GlcNAc-PP-undecaprenol, the first committed lipid intermediate in the de novo synthesis of teichoic acid.</text>
</comment>
<dbReference type="OrthoDB" id="9771846at2"/>
<dbReference type="PANTHER" id="PTHR34136">
    <property type="match status" value="1"/>
</dbReference>
<dbReference type="GO" id="GO:0019350">
    <property type="term" value="P:teichoic acid biosynthetic process"/>
    <property type="evidence" value="ECO:0007669"/>
    <property type="project" value="UniProtKB-UniRule"/>
</dbReference>
<accession>A0A177ZI87</accession>
<reference evidence="6 7" key="1">
    <citation type="submission" date="2015-05" db="EMBL/GenBank/DDBJ databases">
        <title>Comparison of genome.</title>
        <authorList>
            <person name="Zheng Z."/>
            <person name="Sun M."/>
        </authorList>
    </citation>
    <scope>NUCLEOTIDE SEQUENCE [LARGE SCALE GENOMIC DNA]</scope>
    <source>
        <strain evidence="6 7">G25-74</strain>
    </source>
</reference>